<gene>
    <name evidence="1" type="ORF">AVDCRST_MAG27-2262</name>
</gene>
<dbReference type="EMBL" id="CADCTD010000049">
    <property type="protein sequence ID" value="CAA9235930.1"/>
    <property type="molecule type" value="Genomic_DNA"/>
</dbReference>
<dbReference type="AlphaFoldDB" id="A0A6J4HXK6"/>
<protein>
    <submittedName>
        <fullName evidence="1">Uncharacterized protein</fullName>
    </submittedName>
</protein>
<reference evidence="1" key="1">
    <citation type="submission" date="2020-02" db="EMBL/GenBank/DDBJ databases">
        <authorList>
            <person name="Meier V. D."/>
        </authorList>
    </citation>
    <scope>NUCLEOTIDE SEQUENCE</scope>
    <source>
        <strain evidence="1">AVDCRST_MAG27</strain>
    </source>
</reference>
<sequence length="55" mass="5728">MSRPFPPVLGLATAILGALLLPAPMVPALGLMVTPAIASHLAGMQRQAARRLRRG</sequence>
<evidence type="ECO:0000313" key="1">
    <source>
        <dbReference type="EMBL" id="CAA9235930.1"/>
    </source>
</evidence>
<proteinExistence type="predicted"/>
<organism evidence="1">
    <name type="scientific">uncultured Craurococcus sp</name>
    <dbReference type="NCBI Taxonomy" id="1135998"/>
    <lineage>
        <taxon>Bacteria</taxon>
        <taxon>Pseudomonadati</taxon>
        <taxon>Pseudomonadota</taxon>
        <taxon>Alphaproteobacteria</taxon>
        <taxon>Acetobacterales</taxon>
        <taxon>Acetobacteraceae</taxon>
        <taxon>Craurococcus</taxon>
        <taxon>environmental samples</taxon>
    </lineage>
</organism>
<name>A0A6J4HXK6_9PROT</name>
<accession>A0A6J4HXK6</accession>